<organism evidence="1 2">
    <name type="scientific">Anaerovorax odorimutans</name>
    <dbReference type="NCBI Taxonomy" id="109327"/>
    <lineage>
        <taxon>Bacteria</taxon>
        <taxon>Bacillati</taxon>
        <taxon>Bacillota</taxon>
        <taxon>Clostridia</taxon>
        <taxon>Peptostreptococcales</taxon>
        <taxon>Anaerovoracaceae</taxon>
        <taxon>Anaerovorax</taxon>
    </lineage>
</organism>
<proteinExistence type="predicted"/>
<name>A0ABT1RMT0_9FIRM</name>
<keyword evidence="2" id="KW-1185">Reference proteome</keyword>
<accession>A0ABT1RMT0</accession>
<gene>
    <name evidence="1" type="ORF">NE619_07150</name>
</gene>
<protein>
    <submittedName>
        <fullName evidence="1">Uncharacterized protein</fullName>
    </submittedName>
</protein>
<reference evidence="1 2" key="1">
    <citation type="submission" date="2022-06" db="EMBL/GenBank/DDBJ databases">
        <title>Isolation of gut microbiota from human fecal samples.</title>
        <authorList>
            <person name="Pamer E.G."/>
            <person name="Barat B."/>
            <person name="Waligurski E."/>
            <person name="Medina S."/>
            <person name="Paddock L."/>
            <person name="Mostad J."/>
        </authorList>
    </citation>
    <scope>NUCLEOTIDE SEQUENCE [LARGE SCALE GENOMIC DNA]</scope>
    <source>
        <strain evidence="1 2">SL.3.17</strain>
    </source>
</reference>
<dbReference type="Proteomes" id="UP001524502">
    <property type="component" value="Unassembled WGS sequence"/>
</dbReference>
<sequence length="218" mass="24888">MMKQLKTILPFFLAILLLSLSISIPIILSAVQDKALLYRAKTETVTKGNVQKSNVSILDRLRLLYNSETVFEYRAIVKDLDPKGYLEDESVQQVLKELEKLQERGGFPDFDLHEELKINGDIFSKSSLLSDDGWELPVYTLEFSTPTVTFNVWADADTYTIYQYEVKAPETIRDTVDEETVAAVFSSYLSISTKQFKSLYSFTKGNRVSLKLQDSEIK</sequence>
<evidence type="ECO:0000313" key="2">
    <source>
        <dbReference type="Proteomes" id="UP001524502"/>
    </source>
</evidence>
<dbReference type="RefSeq" id="WP_256131695.1">
    <property type="nucleotide sequence ID" value="NZ_JANFXK010000006.1"/>
</dbReference>
<dbReference type="EMBL" id="JANFXK010000006">
    <property type="protein sequence ID" value="MCQ4636501.1"/>
    <property type="molecule type" value="Genomic_DNA"/>
</dbReference>
<evidence type="ECO:0000313" key="1">
    <source>
        <dbReference type="EMBL" id="MCQ4636501.1"/>
    </source>
</evidence>
<comment type="caution">
    <text evidence="1">The sequence shown here is derived from an EMBL/GenBank/DDBJ whole genome shotgun (WGS) entry which is preliminary data.</text>
</comment>